<dbReference type="InterPro" id="IPR010985">
    <property type="entry name" value="Ribbon_hlx_hlx"/>
</dbReference>
<protein>
    <recommendedName>
        <fullName evidence="3">Toxin-antitoxin system protein</fullName>
    </recommendedName>
</protein>
<dbReference type="Proteomes" id="UP001324270">
    <property type="component" value="Unassembled WGS sequence"/>
</dbReference>
<dbReference type="EMBL" id="JAYKBV010000010">
    <property type="protein sequence ID" value="MEB3040683.1"/>
    <property type="molecule type" value="Genomic_DNA"/>
</dbReference>
<evidence type="ECO:0000313" key="1">
    <source>
        <dbReference type="EMBL" id="MEB3040683.1"/>
    </source>
</evidence>
<comment type="caution">
    <text evidence="1">The sequence shown here is derived from an EMBL/GenBank/DDBJ whole genome shotgun (WGS) entry which is preliminary data.</text>
</comment>
<evidence type="ECO:0000313" key="2">
    <source>
        <dbReference type="Proteomes" id="UP001324270"/>
    </source>
</evidence>
<organism evidence="1 2">
    <name type="scientific">Capnocytophaga gingivalis</name>
    <dbReference type="NCBI Taxonomy" id="1017"/>
    <lineage>
        <taxon>Bacteria</taxon>
        <taxon>Pseudomonadati</taxon>
        <taxon>Bacteroidota</taxon>
        <taxon>Flavobacteriia</taxon>
        <taxon>Flavobacteriales</taxon>
        <taxon>Flavobacteriaceae</taxon>
        <taxon>Capnocytophaga</taxon>
    </lineage>
</organism>
<sequence length="87" mass="10149">MESTALKKTMSLRISSALYEHLKKVSSKENRSVNNYVETILFKVSNFQEDENIQTYSDETGDKIIRALEEYRKGETTKITPETLWEI</sequence>
<evidence type="ECO:0008006" key="3">
    <source>
        <dbReference type="Google" id="ProtNLM"/>
    </source>
</evidence>
<reference evidence="1 2" key="1">
    <citation type="submission" date="2023-12" db="EMBL/GenBank/DDBJ databases">
        <title>Genomic sequences of Capnocytophaga and Parvimonas strains.</title>
        <authorList>
            <person name="Watt R.M."/>
            <person name="Wang M."/>
            <person name="Yang T."/>
            <person name="Tong W.M."/>
        </authorList>
    </citation>
    <scope>NUCLEOTIDE SEQUENCE [LARGE SCALE GENOMIC DNA]</scope>
    <source>
        <strain evidence="1 2">CCUG 13156</strain>
    </source>
</reference>
<dbReference type="SUPFAM" id="SSF47598">
    <property type="entry name" value="Ribbon-helix-helix"/>
    <property type="match status" value="1"/>
</dbReference>
<proteinExistence type="predicted"/>
<gene>
    <name evidence="1" type="ORF">VJJ49_08280</name>
</gene>
<name>A0ABU5Y9T2_9FLAO</name>
<dbReference type="RefSeq" id="WP_273087187.1">
    <property type="nucleotide sequence ID" value="NZ_CAJPPZ010000092.1"/>
</dbReference>
<accession>A0ABU5Y9T2</accession>
<keyword evidence="2" id="KW-1185">Reference proteome</keyword>